<comment type="caution">
    <text evidence="1">The sequence shown here is derived from an EMBL/GenBank/DDBJ whole genome shotgun (WGS) entry which is preliminary data.</text>
</comment>
<dbReference type="AlphaFoldDB" id="A0A2T5J8Y9"/>
<protein>
    <submittedName>
        <fullName evidence="1">Uncharacterized protein</fullName>
    </submittedName>
</protein>
<keyword evidence="2" id="KW-1185">Reference proteome</keyword>
<sequence>MKIIKLNPKTKKSIQLAIVTAFLYRDANVFKNTRLQFLKNNPDFFNNSSGLTA</sequence>
<reference evidence="1 2" key="1">
    <citation type="submission" date="2018-04" db="EMBL/GenBank/DDBJ databases">
        <title>Genomic Encyclopedia of Archaeal and Bacterial Type Strains, Phase II (KMG-II): from individual species to whole genera.</title>
        <authorList>
            <person name="Goeker M."/>
        </authorList>
    </citation>
    <scope>NUCLEOTIDE SEQUENCE [LARGE SCALE GENOMIC DNA]</scope>
    <source>
        <strain evidence="1 2">DSM 26809</strain>
    </source>
</reference>
<evidence type="ECO:0000313" key="1">
    <source>
        <dbReference type="EMBL" id="PTQ96527.1"/>
    </source>
</evidence>
<gene>
    <name evidence="1" type="ORF">C8P68_10411</name>
</gene>
<organism evidence="1 2">
    <name type="scientific">Mucilaginibacter yixingensis</name>
    <dbReference type="NCBI Taxonomy" id="1295612"/>
    <lineage>
        <taxon>Bacteria</taxon>
        <taxon>Pseudomonadati</taxon>
        <taxon>Bacteroidota</taxon>
        <taxon>Sphingobacteriia</taxon>
        <taxon>Sphingobacteriales</taxon>
        <taxon>Sphingobacteriaceae</taxon>
        <taxon>Mucilaginibacter</taxon>
    </lineage>
</organism>
<accession>A0A2T5J8Y9</accession>
<dbReference type="EMBL" id="QAOQ01000004">
    <property type="protein sequence ID" value="PTQ96527.1"/>
    <property type="molecule type" value="Genomic_DNA"/>
</dbReference>
<evidence type="ECO:0000313" key="2">
    <source>
        <dbReference type="Proteomes" id="UP000244168"/>
    </source>
</evidence>
<name>A0A2T5J8Y9_9SPHI</name>
<dbReference type="Proteomes" id="UP000244168">
    <property type="component" value="Unassembled WGS sequence"/>
</dbReference>
<proteinExistence type="predicted"/>